<comment type="similarity">
    <text evidence="1">Belongs to the protein kinase superfamily. ADCK protein kinase family.</text>
</comment>
<dbReference type="EMBL" id="JXYS01000066">
    <property type="protein sequence ID" value="KJF17073.1"/>
    <property type="molecule type" value="Genomic_DNA"/>
</dbReference>
<feature type="compositionally biased region" description="Basic residues" evidence="2">
    <location>
        <begin position="545"/>
        <end position="557"/>
    </location>
</feature>
<dbReference type="InterPro" id="IPR050154">
    <property type="entry name" value="UbiB_kinase"/>
</dbReference>
<feature type="region of interest" description="Disordered" evidence="2">
    <location>
        <begin position="537"/>
        <end position="557"/>
    </location>
</feature>
<dbReference type="GO" id="GO:0016740">
    <property type="term" value="F:transferase activity"/>
    <property type="evidence" value="ECO:0007669"/>
    <property type="project" value="UniProtKB-KW"/>
</dbReference>
<evidence type="ECO:0000313" key="4">
    <source>
        <dbReference type="EMBL" id="KJF17073.1"/>
    </source>
</evidence>
<dbReference type="RefSeq" id="WP_082058646.1">
    <property type="nucleotide sequence ID" value="NZ_JXYS01000066.1"/>
</dbReference>
<feature type="domain" description="ABC1 atypical kinase-like" evidence="3">
    <location>
        <begin position="144"/>
        <end position="383"/>
    </location>
</feature>
<dbReference type="InterPro" id="IPR011009">
    <property type="entry name" value="Kinase-like_dom_sf"/>
</dbReference>
<evidence type="ECO:0000259" key="3">
    <source>
        <dbReference type="Pfam" id="PF03109"/>
    </source>
</evidence>
<proteinExistence type="inferred from homology"/>
<comment type="caution">
    <text evidence="4">The sequence shown here is derived from an EMBL/GenBank/DDBJ whole genome shotgun (WGS) entry which is preliminary data.</text>
</comment>
<dbReference type="InterPro" id="IPR004147">
    <property type="entry name" value="ABC1_dom"/>
</dbReference>
<name>A0A0D8HGM5_9ACTN</name>
<dbReference type="Proteomes" id="UP000032360">
    <property type="component" value="Unassembled WGS sequence"/>
</dbReference>
<dbReference type="PANTHER" id="PTHR10566">
    <property type="entry name" value="CHAPERONE-ACTIVITY OF BC1 COMPLEX CABC1 -RELATED"/>
    <property type="match status" value="1"/>
</dbReference>
<evidence type="ECO:0000256" key="1">
    <source>
        <dbReference type="ARBA" id="ARBA00009670"/>
    </source>
</evidence>
<dbReference type="PANTHER" id="PTHR10566:SF113">
    <property type="entry name" value="PROTEIN ACTIVITY OF BC1 COMPLEX KINASE 7, CHLOROPLASTIC"/>
    <property type="match status" value="1"/>
</dbReference>
<reference evidence="4 5" key="1">
    <citation type="submission" date="2015-01" db="EMBL/GenBank/DDBJ databases">
        <title>Draft genome of the acidophilic iron oxidizer Acidithrix ferrooxidans strain Py-F3.</title>
        <authorList>
            <person name="Poehlein A."/>
            <person name="Eisen S."/>
            <person name="Schloemann M."/>
            <person name="Johnson B.D."/>
            <person name="Daniel R."/>
            <person name="Muehling M."/>
        </authorList>
    </citation>
    <scope>NUCLEOTIDE SEQUENCE [LARGE SCALE GENOMIC DNA]</scope>
    <source>
        <strain evidence="4 5">Py-F3</strain>
    </source>
</reference>
<accession>A0A0D8HGM5</accession>
<keyword evidence="5" id="KW-1185">Reference proteome</keyword>
<gene>
    <name evidence="4" type="primary">ubiB1</name>
    <name evidence="4" type="ORF">AXFE_20690</name>
</gene>
<dbReference type="Pfam" id="PF03109">
    <property type="entry name" value="ABC1"/>
    <property type="match status" value="1"/>
</dbReference>
<dbReference type="AlphaFoldDB" id="A0A0D8HGM5"/>
<organism evidence="4 5">
    <name type="scientific">Acidithrix ferrooxidans</name>
    <dbReference type="NCBI Taxonomy" id="1280514"/>
    <lineage>
        <taxon>Bacteria</taxon>
        <taxon>Bacillati</taxon>
        <taxon>Actinomycetota</taxon>
        <taxon>Acidimicrobiia</taxon>
        <taxon>Acidimicrobiales</taxon>
        <taxon>Acidimicrobiaceae</taxon>
        <taxon>Acidithrix</taxon>
    </lineage>
</organism>
<dbReference type="SUPFAM" id="SSF56112">
    <property type="entry name" value="Protein kinase-like (PK-like)"/>
    <property type="match status" value="1"/>
</dbReference>
<keyword evidence="4" id="KW-0808">Transferase</keyword>
<evidence type="ECO:0000256" key="2">
    <source>
        <dbReference type="SAM" id="MobiDB-lite"/>
    </source>
</evidence>
<dbReference type="CDD" id="cd05121">
    <property type="entry name" value="ABC1_ADCK3-like"/>
    <property type="match status" value="1"/>
</dbReference>
<dbReference type="Gene3D" id="1.10.510.10">
    <property type="entry name" value="Transferase(Phosphotransferase) domain 1"/>
    <property type="match status" value="1"/>
</dbReference>
<protein>
    <recommendedName>
        <fullName evidence="3">ABC1 atypical kinase-like domain-containing protein</fullName>
    </recommendedName>
</protein>
<evidence type="ECO:0000313" key="5">
    <source>
        <dbReference type="Proteomes" id="UP000032360"/>
    </source>
</evidence>
<sequence>MESQNIDAATNVEEASQIQAPSDYSIGSFSKNGPWVVDLDHYLWLGGIDRLRRRSQESVPRLLARKKLPPTSRVVKVGTSIAIALVMWKLKEKPKGNPISRIGLSRRLKVSFEALGPTYVKLGQIISSGEGIFPEELVTEFKELRDRVRPEPFEIVRKTVEEDLGAELEEVFLEFEEKPIASASIAQVHLGRLRSGEQVVVKVQRSTVGDLVTRDLAAMAWFAPALIGRIPVSALANPPALVELFAETIVEELDFRLEAANMLDVARLLAETDQRAIVVPRPHRRYVTRRVLVMERLEGFAWDDAIGMRNAGIDTSAVLRAALVGFMEGAMLFGIFHGDLHGGNLLVQKDGTVGLLDYGITGRLSEEKRLAFLRLLMGGTVNDVRMQTSALRDLGALPIDTDIELVIADLGLDRPTKDPTSMSPEELTKEIRELTKALLGYGAKLPKELMLFIKNMIFLDSSIAKLAPDVDLFSEITYLAAYFATKHGARIAADVGVDLREVPVDLEGVKNSLGLEQQTNAITYRELRERREIIRSRMEENAQRSQRKSKFLPKKKH</sequence>